<comment type="caution">
    <text evidence="6">The sequence shown here is derived from an EMBL/GenBank/DDBJ whole genome shotgun (WGS) entry which is preliminary data.</text>
</comment>
<proteinExistence type="inferred from homology"/>
<keyword evidence="7" id="KW-1185">Reference proteome</keyword>
<dbReference type="InterPro" id="IPR000873">
    <property type="entry name" value="AMP-dep_synth/lig_dom"/>
</dbReference>
<keyword evidence="3" id="KW-1133">Transmembrane helix</keyword>
<organism evidence="6 7">
    <name type="scientific">Lentinula edodes</name>
    <name type="common">Shiitake mushroom</name>
    <name type="synonym">Lentinus edodes</name>
    <dbReference type="NCBI Taxonomy" id="5353"/>
    <lineage>
        <taxon>Eukaryota</taxon>
        <taxon>Fungi</taxon>
        <taxon>Dikarya</taxon>
        <taxon>Basidiomycota</taxon>
        <taxon>Agaricomycotina</taxon>
        <taxon>Agaricomycetes</taxon>
        <taxon>Agaricomycetidae</taxon>
        <taxon>Agaricales</taxon>
        <taxon>Marasmiineae</taxon>
        <taxon>Omphalotaceae</taxon>
        <taxon>Lentinula</taxon>
    </lineage>
</organism>
<dbReference type="STRING" id="5353.A0A1Q3DWA0"/>
<dbReference type="EMBL" id="BDGU01000012">
    <property type="protein sequence ID" value="GAV99219.1"/>
    <property type="molecule type" value="Genomic_DNA"/>
</dbReference>
<keyword evidence="3" id="KW-0472">Membrane</keyword>
<reference evidence="6 7" key="2">
    <citation type="submission" date="2017-02" db="EMBL/GenBank/DDBJ databases">
        <title>A genome survey and senescence transcriptome analysis in Lentinula edodes.</title>
        <authorList>
            <person name="Sakamoto Y."/>
            <person name="Nakade K."/>
            <person name="Sato S."/>
            <person name="Yoshida Y."/>
            <person name="Miyazaki K."/>
            <person name="Natsume S."/>
            <person name="Konno N."/>
        </authorList>
    </citation>
    <scope>NUCLEOTIDE SEQUENCE [LARGE SCALE GENOMIC DNA]</scope>
    <source>
        <strain evidence="6 7">NBRC 111202</strain>
    </source>
</reference>
<name>A0A1Q3DWA0_LENED</name>
<keyword evidence="3" id="KW-0812">Transmembrane</keyword>
<accession>A0A1Q3DWA0</accession>
<dbReference type="Gene3D" id="3.40.50.980">
    <property type="match status" value="2"/>
</dbReference>
<feature type="domain" description="AMP-binding enzyme C-terminal" evidence="5">
    <location>
        <begin position="484"/>
        <end position="568"/>
    </location>
</feature>
<evidence type="ECO:0000313" key="7">
    <source>
        <dbReference type="Proteomes" id="UP000188533"/>
    </source>
</evidence>
<evidence type="ECO:0000259" key="5">
    <source>
        <dbReference type="Pfam" id="PF13193"/>
    </source>
</evidence>
<dbReference type="PANTHER" id="PTHR24096:SF149">
    <property type="entry name" value="AMP-BINDING DOMAIN-CONTAINING PROTEIN-RELATED"/>
    <property type="match status" value="1"/>
</dbReference>
<evidence type="ECO:0000256" key="2">
    <source>
        <dbReference type="ARBA" id="ARBA00022598"/>
    </source>
</evidence>
<dbReference type="Pfam" id="PF13193">
    <property type="entry name" value="AMP-binding_C"/>
    <property type="match status" value="1"/>
</dbReference>
<protein>
    <submittedName>
        <fullName evidence="6">AMP binding protein</fullName>
    </submittedName>
</protein>
<dbReference type="Proteomes" id="UP000188533">
    <property type="component" value="Unassembled WGS sequence"/>
</dbReference>
<dbReference type="Gene3D" id="2.30.38.10">
    <property type="entry name" value="Luciferase, Domain 3"/>
    <property type="match status" value="1"/>
</dbReference>
<sequence length="600" mass="66663">MAPKIFRSALPDKPIVQRSIFTHQFPEPPLYPPEYPAYVDAQTGVTLNRGHIKDLALTFACALRNKKHAKRGDTIMMFSPNSICWPVVVFGAVAAGLRCTFANTAYTADELAYQYTDSHAYFICTTRANLKTVQRMLTSETVGVRLKEDAERRIILLPDDFNWVPGVKKTDGKKHIPGLTAFEDLLKLGRLDREEQFQGVDAEQETVFLCYSSGTTVQSGFPILSPTGDRMLAVLPFYHIYGLVKLLLFPFICGVSTIVMPHFDPLAFCESIQRYKVTITLIVPPVLVVIARHDCVEQYDMSSLRIMFSGAAPLGGELVKAVKSRLRPTNQPPLHIVQGYGLTETSPTTHLLPILPAQQWGNITEESKYGSIGFLLPNLEARLVVDDKDGHAQTDDEVIDAAEGERGELWIRGRSIMKGYLNNPAANTNAFFPYSSLPPSDPTPGSRWFKTGDIGIIDKDGFFWIVDRKKELIKYKGFQVPPAELESVLLTHPKVADAGVIGVESAKESTELPRAYIVPADSSIVSSDRAAELSREVQDWVKTKVSRHKFLRGGVVVVPVIPKSASGKILRRYLKEQAMKELAGRDPADIHAVEKVRTKL</sequence>
<dbReference type="AlphaFoldDB" id="A0A1Q3DWA0"/>
<dbReference type="SUPFAM" id="SSF56801">
    <property type="entry name" value="Acetyl-CoA synthetase-like"/>
    <property type="match status" value="1"/>
</dbReference>
<keyword evidence="2" id="KW-0436">Ligase</keyword>
<reference evidence="6 7" key="1">
    <citation type="submission" date="2016-08" db="EMBL/GenBank/DDBJ databases">
        <authorList>
            <consortium name="Lentinula edodes genome sequencing consortium"/>
            <person name="Sakamoto Y."/>
            <person name="Nakade K."/>
            <person name="Sato S."/>
            <person name="Yoshida Y."/>
            <person name="Miyazaki K."/>
            <person name="Natsume S."/>
            <person name="Konno N."/>
        </authorList>
    </citation>
    <scope>NUCLEOTIDE SEQUENCE [LARGE SCALE GENOMIC DNA]</scope>
    <source>
        <strain evidence="6 7">NBRC 111202</strain>
    </source>
</reference>
<evidence type="ECO:0000313" key="6">
    <source>
        <dbReference type="EMBL" id="GAV99219.1"/>
    </source>
</evidence>
<dbReference type="CDD" id="cd05911">
    <property type="entry name" value="Firefly_Luc_like"/>
    <property type="match status" value="1"/>
</dbReference>
<dbReference type="InterPro" id="IPR045851">
    <property type="entry name" value="AMP-bd_C_sf"/>
</dbReference>
<evidence type="ECO:0000256" key="1">
    <source>
        <dbReference type="ARBA" id="ARBA00006432"/>
    </source>
</evidence>
<evidence type="ECO:0000256" key="3">
    <source>
        <dbReference type="SAM" id="Phobius"/>
    </source>
</evidence>
<feature type="domain" description="AMP-dependent synthetase/ligase" evidence="4">
    <location>
        <begin position="33"/>
        <end position="216"/>
    </location>
</feature>
<dbReference type="InterPro" id="IPR025110">
    <property type="entry name" value="AMP-bd_C"/>
</dbReference>
<feature type="domain" description="AMP-dependent synthetase/ligase" evidence="4">
    <location>
        <begin position="226"/>
        <end position="421"/>
    </location>
</feature>
<gene>
    <name evidence="6" type="ORF">LENED_000662</name>
</gene>
<feature type="transmembrane region" description="Helical" evidence="3">
    <location>
        <begin position="240"/>
        <end position="263"/>
    </location>
</feature>
<dbReference type="GO" id="GO:0016405">
    <property type="term" value="F:CoA-ligase activity"/>
    <property type="evidence" value="ECO:0007669"/>
    <property type="project" value="TreeGrafter"/>
</dbReference>
<dbReference type="Pfam" id="PF00501">
    <property type="entry name" value="AMP-binding"/>
    <property type="match status" value="2"/>
</dbReference>
<comment type="similarity">
    <text evidence="1">Belongs to the ATP-dependent AMP-binding enzyme family.</text>
</comment>
<dbReference type="PANTHER" id="PTHR24096">
    <property type="entry name" value="LONG-CHAIN-FATTY-ACID--COA LIGASE"/>
    <property type="match status" value="1"/>
</dbReference>
<evidence type="ECO:0000259" key="4">
    <source>
        <dbReference type="Pfam" id="PF00501"/>
    </source>
</evidence>
<dbReference type="Gene3D" id="3.30.300.30">
    <property type="match status" value="1"/>
</dbReference>